<evidence type="ECO:0000313" key="1">
    <source>
        <dbReference type="EMBL" id="KAJ7524524.1"/>
    </source>
</evidence>
<dbReference type="Proteomes" id="UP001162992">
    <property type="component" value="Chromosome 17"/>
</dbReference>
<name>A0ACC2B420_DIPCM</name>
<evidence type="ECO:0000313" key="2">
    <source>
        <dbReference type="Proteomes" id="UP001162992"/>
    </source>
</evidence>
<proteinExistence type="predicted"/>
<reference evidence="2" key="1">
    <citation type="journal article" date="2024" name="Proc. Natl. Acad. Sci. U.S.A.">
        <title>Extraordinary preservation of gene collinearity over three hundred million years revealed in homosporous lycophytes.</title>
        <authorList>
            <person name="Li C."/>
            <person name="Wickell D."/>
            <person name="Kuo L.Y."/>
            <person name="Chen X."/>
            <person name="Nie B."/>
            <person name="Liao X."/>
            <person name="Peng D."/>
            <person name="Ji J."/>
            <person name="Jenkins J."/>
            <person name="Williams M."/>
            <person name="Shu S."/>
            <person name="Plott C."/>
            <person name="Barry K."/>
            <person name="Rajasekar S."/>
            <person name="Grimwood J."/>
            <person name="Han X."/>
            <person name="Sun S."/>
            <person name="Hou Z."/>
            <person name="He W."/>
            <person name="Dai G."/>
            <person name="Sun C."/>
            <person name="Schmutz J."/>
            <person name="Leebens-Mack J.H."/>
            <person name="Li F.W."/>
            <person name="Wang L."/>
        </authorList>
    </citation>
    <scope>NUCLEOTIDE SEQUENCE [LARGE SCALE GENOMIC DNA]</scope>
    <source>
        <strain evidence="2">cv. PW_Plant_1</strain>
    </source>
</reference>
<dbReference type="EMBL" id="CM055108">
    <property type="protein sequence ID" value="KAJ7524524.1"/>
    <property type="molecule type" value="Genomic_DNA"/>
</dbReference>
<organism evidence="1 2">
    <name type="scientific">Diphasiastrum complanatum</name>
    <name type="common">Issler's clubmoss</name>
    <name type="synonym">Lycopodium complanatum</name>
    <dbReference type="NCBI Taxonomy" id="34168"/>
    <lineage>
        <taxon>Eukaryota</taxon>
        <taxon>Viridiplantae</taxon>
        <taxon>Streptophyta</taxon>
        <taxon>Embryophyta</taxon>
        <taxon>Tracheophyta</taxon>
        <taxon>Lycopodiopsida</taxon>
        <taxon>Lycopodiales</taxon>
        <taxon>Lycopodiaceae</taxon>
        <taxon>Lycopodioideae</taxon>
        <taxon>Diphasiastrum</taxon>
    </lineage>
</organism>
<sequence>MLQQKRQIMLMVRVLLKLCHLKFLSEVQIPIEAHSYKMCTLHKSAKSLKYTYTGITIKITKS</sequence>
<keyword evidence="2" id="KW-1185">Reference proteome</keyword>
<accession>A0ACC2B420</accession>
<comment type="caution">
    <text evidence="1">The sequence shown here is derived from an EMBL/GenBank/DDBJ whole genome shotgun (WGS) entry which is preliminary data.</text>
</comment>
<protein>
    <submittedName>
        <fullName evidence="1">Uncharacterized protein</fullName>
    </submittedName>
</protein>
<gene>
    <name evidence="1" type="ORF">O6H91_17G009700</name>
</gene>